<dbReference type="GO" id="GO:0000160">
    <property type="term" value="P:phosphorelay signal transduction system"/>
    <property type="evidence" value="ECO:0007669"/>
    <property type="project" value="InterPro"/>
</dbReference>
<evidence type="ECO:0000256" key="3">
    <source>
        <dbReference type="SAM" id="Phobius"/>
    </source>
</evidence>
<dbReference type="InterPro" id="IPR011006">
    <property type="entry name" value="CheY-like_superfamily"/>
</dbReference>
<evidence type="ECO:0000259" key="4">
    <source>
        <dbReference type="PROSITE" id="PS50110"/>
    </source>
</evidence>
<keyword evidence="3" id="KW-0472">Membrane</keyword>
<organism evidence="5 6">
    <name type="scientific">Woeseia oceani</name>
    <dbReference type="NCBI Taxonomy" id="1548547"/>
    <lineage>
        <taxon>Bacteria</taxon>
        <taxon>Pseudomonadati</taxon>
        <taxon>Pseudomonadota</taxon>
        <taxon>Gammaproteobacteria</taxon>
        <taxon>Woeseiales</taxon>
        <taxon>Woeseiaceae</taxon>
        <taxon>Woeseia</taxon>
    </lineage>
</organism>
<sequence>MRKTALIVDDSRSARVVLKRMLETYDLQVDTTESAEAALDYLNHHRPDVIFMDHLMPGMDGFEAVTAIKKNPDTAMIPIMMYTSQEGEVYVGQARALGAVGVLPKTVKPVEVSKVLASLHLADEGASVQPVRERVPAPEPPGEAEIPAAVDGDLRSLLQDLFDQQRVILQRELRDTYTDLAARFANESRPAPPIELAATEPNDQPAEKSSTWLVALLIASVVFAVIVFWQEQQLRTLKQRNVEMSVALQGTDTAPSASGNEQQLTRYQQALVTSNAATIDALEWGINQSAGYDWNEIPLGQRRLELFDELLTRLMSVGFVGEIAVDVHVGDFCMMDNGSGLLELAPDNVPAADCDQIGFDPAESLSPSFRQSVAFANFIVMAEERSGGSIRFALSSPGNTLPVLAYPETTAGITAGDWNHTAAQNNRVSVRLVAE</sequence>
<dbReference type="Pfam" id="PF00072">
    <property type="entry name" value="Response_reg"/>
    <property type="match status" value="1"/>
</dbReference>
<feature type="domain" description="Response regulatory" evidence="4">
    <location>
        <begin position="4"/>
        <end position="120"/>
    </location>
</feature>
<dbReference type="Gene3D" id="3.40.50.2300">
    <property type="match status" value="1"/>
</dbReference>
<dbReference type="Proteomes" id="UP000092695">
    <property type="component" value="Chromosome"/>
</dbReference>
<keyword evidence="3" id="KW-0812">Transmembrane</keyword>
<dbReference type="STRING" id="1548547.BA177_16150"/>
<dbReference type="OrthoDB" id="9800897at2"/>
<dbReference type="SMART" id="SM00448">
    <property type="entry name" value="REC"/>
    <property type="match status" value="1"/>
</dbReference>
<protein>
    <recommendedName>
        <fullName evidence="4">Response regulatory domain-containing protein</fullName>
    </recommendedName>
</protein>
<dbReference type="CDD" id="cd00156">
    <property type="entry name" value="REC"/>
    <property type="match status" value="1"/>
</dbReference>
<dbReference type="RefSeq" id="WP_068617906.1">
    <property type="nucleotide sequence ID" value="NZ_CP016268.1"/>
</dbReference>
<evidence type="ECO:0000256" key="1">
    <source>
        <dbReference type="ARBA" id="ARBA00022553"/>
    </source>
</evidence>
<dbReference type="PANTHER" id="PTHR44591">
    <property type="entry name" value="STRESS RESPONSE REGULATOR PROTEIN 1"/>
    <property type="match status" value="1"/>
</dbReference>
<dbReference type="PROSITE" id="PS50110">
    <property type="entry name" value="RESPONSE_REGULATORY"/>
    <property type="match status" value="1"/>
</dbReference>
<reference evidence="5 6" key="1">
    <citation type="submission" date="2016-06" db="EMBL/GenBank/DDBJ databases">
        <title>Complete genome sequence of a deep-branching marine Gamma Proteobacterium Woeseia oceani type strain XK5.</title>
        <authorList>
            <person name="Mu D."/>
            <person name="Du Z."/>
        </authorList>
    </citation>
    <scope>NUCLEOTIDE SEQUENCE [LARGE SCALE GENOMIC DNA]</scope>
    <source>
        <strain evidence="5 6">XK5</strain>
    </source>
</reference>
<dbReference type="SUPFAM" id="SSF52172">
    <property type="entry name" value="CheY-like"/>
    <property type="match status" value="1"/>
</dbReference>
<evidence type="ECO:0000313" key="6">
    <source>
        <dbReference type="Proteomes" id="UP000092695"/>
    </source>
</evidence>
<proteinExistence type="predicted"/>
<keyword evidence="1 2" id="KW-0597">Phosphoprotein</keyword>
<gene>
    <name evidence="5" type="ORF">BA177_16150</name>
</gene>
<feature type="modified residue" description="4-aspartylphosphate" evidence="2">
    <location>
        <position position="53"/>
    </location>
</feature>
<evidence type="ECO:0000256" key="2">
    <source>
        <dbReference type="PROSITE-ProRule" id="PRU00169"/>
    </source>
</evidence>
<keyword evidence="3" id="KW-1133">Transmembrane helix</keyword>
<accession>A0A193LJ27</accession>
<dbReference type="PANTHER" id="PTHR44591:SF3">
    <property type="entry name" value="RESPONSE REGULATORY DOMAIN-CONTAINING PROTEIN"/>
    <property type="match status" value="1"/>
</dbReference>
<dbReference type="InterPro" id="IPR001789">
    <property type="entry name" value="Sig_transdc_resp-reg_receiver"/>
</dbReference>
<keyword evidence="6" id="KW-1185">Reference proteome</keyword>
<dbReference type="EMBL" id="CP016268">
    <property type="protein sequence ID" value="ANO52512.1"/>
    <property type="molecule type" value="Genomic_DNA"/>
</dbReference>
<name>A0A193LJ27_9GAMM</name>
<dbReference type="AlphaFoldDB" id="A0A193LJ27"/>
<evidence type="ECO:0000313" key="5">
    <source>
        <dbReference type="EMBL" id="ANO52512.1"/>
    </source>
</evidence>
<feature type="transmembrane region" description="Helical" evidence="3">
    <location>
        <begin position="211"/>
        <end position="229"/>
    </location>
</feature>
<dbReference type="KEGG" id="woc:BA177_16150"/>
<dbReference type="InterPro" id="IPR050595">
    <property type="entry name" value="Bact_response_regulator"/>
</dbReference>